<comment type="caution">
    <text evidence="1">The sequence shown here is derived from an EMBL/GenBank/DDBJ whole genome shotgun (WGS) entry which is preliminary data.</text>
</comment>
<dbReference type="RefSeq" id="WP_133626870.1">
    <property type="nucleotide sequence ID" value="NZ_SOAZ01000001.1"/>
</dbReference>
<keyword evidence="2" id="KW-1185">Reference proteome</keyword>
<dbReference type="EMBL" id="SOAZ01000001">
    <property type="protein sequence ID" value="TDT63764.1"/>
    <property type="molecule type" value="Genomic_DNA"/>
</dbReference>
<reference evidence="1 2" key="1">
    <citation type="submission" date="2019-03" db="EMBL/GenBank/DDBJ databases">
        <title>Genomic Encyclopedia of Type Strains, Phase IV (KMG-IV): sequencing the most valuable type-strain genomes for metagenomic binning, comparative biology and taxonomic classification.</title>
        <authorList>
            <person name="Goeker M."/>
        </authorList>
    </citation>
    <scope>NUCLEOTIDE SEQUENCE [LARGE SCALE GENOMIC DNA]</scope>
    <source>
        <strain evidence="1 2">DSM 24455</strain>
    </source>
</reference>
<proteinExistence type="predicted"/>
<dbReference type="AlphaFoldDB" id="A0A4R7KVG4"/>
<dbReference type="Proteomes" id="UP000295325">
    <property type="component" value="Unassembled WGS sequence"/>
</dbReference>
<evidence type="ECO:0000313" key="1">
    <source>
        <dbReference type="EMBL" id="TDT63764.1"/>
    </source>
</evidence>
<accession>A0A4R7KVG4</accession>
<protein>
    <recommendedName>
        <fullName evidence="3">Virulence-related protein</fullName>
    </recommendedName>
</protein>
<gene>
    <name evidence="1" type="ORF">EDD71_101191</name>
</gene>
<evidence type="ECO:0008006" key="3">
    <source>
        <dbReference type="Google" id="ProtNLM"/>
    </source>
</evidence>
<sequence length="229" mass="25431">MRNNSFRFSQKVAGQERKVIAAVIAEVLGSQVRYAGAPGFAYEANGWTIDRDSVVHSPGISLDEIKSIRPVIDALNIAGLSAEGTMTIALSLEGFGETSLENLKNLLASKDTLIKKALSLDRELEVLADNDEIAFPFWNATLNADEVQTYITLVKQMAEQAKAQKRVLRTEKPTDNEKYAFRCFLLRLGFIGDEYKTERKVLLSRLSGNGAFRSGEARRQSLRAVDENE</sequence>
<dbReference type="OrthoDB" id="9775356at2"/>
<organism evidence="1 2">
    <name type="scientific">Fonticella tunisiensis</name>
    <dbReference type="NCBI Taxonomy" id="1096341"/>
    <lineage>
        <taxon>Bacteria</taxon>
        <taxon>Bacillati</taxon>
        <taxon>Bacillota</taxon>
        <taxon>Clostridia</taxon>
        <taxon>Eubacteriales</taxon>
        <taxon>Clostridiaceae</taxon>
        <taxon>Fonticella</taxon>
    </lineage>
</organism>
<evidence type="ECO:0000313" key="2">
    <source>
        <dbReference type="Proteomes" id="UP000295325"/>
    </source>
</evidence>
<name>A0A4R7KVG4_9CLOT</name>